<proteinExistence type="predicted"/>
<evidence type="ECO:0008006" key="4">
    <source>
        <dbReference type="Google" id="ProtNLM"/>
    </source>
</evidence>
<accession>A0ABT4UT02</accession>
<feature type="region of interest" description="Disordered" evidence="1">
    <location>
        <begin position="125"/>
        <end position="158"/>
    </location>
</feature>
<evidence type="ECO:0000256" key="1">
    <source>
        <dbReference type="SAM" id="MobiDB-lite"/>
    </source>
</evidence>
<evidence type="ECO:0000313" key="2">
    <source>
        <dbReference type="EMBL" id="MDA3624249.1"/>
    </source>
</evidence>
<name>A0ABT4UT02_9PSEU</name>
<reference evidence="2 3" key="1">
    <citation type="submission" date="2022-11" db="EMBL/GenBank/DDBJ databases">
        <title>Draft genome sequence of Saccharopolyspora sp. WRP15-2 isolated from rhizosphere soils of wild rice in Thailand.</title>
        <authorList>
            <person name="Duangmal K."/>
            <person name="Kammanee S."/>
            <person name="Muangham S."/>
        </authorList>
    </citation>
    <scope>NUCLEOTIDE SEQUENCE [LARGE SCALE GENOMIC DNA]</scope>
    <source>
        <strain evidence="2 3">WRP15-2</strain>
    </source>
</reference>
<keyword evidence="3" id="KW-1185">Reference proteome</keyword>
<dbReference type="RefSeq" id="WP_270946813.1">
    <property type="nucleotide sequence ID" value="NZ_JAQGLA010000002.1"/>
</dbReference>
<dbReference type="Proteomes" id="UP001210380">
    <property type="component" value="Unassembled WGS sequence"/>
</dbReference>
<sequence length="158" mass="16745">MPTARQKVDSQFDVAAFMESKAPKESINFFGVSVPVPTDTPLGVTLQARMAQQSEEEATQQNVLELLAGLLGQDIADQIEAANPGVKACGVLLLWAYRNAGGEKMGFPEAFEEYEANEAAAREAAAGEVEGKAAANRAERRAAARTTRNGKTSGGTSR</sequence>
<organism evidence="2 3">
    <name type="scientific">Saccharopolyspora oryzae</name>
    <dbReference type="NCBI Taxonomy" id="2997343"/>
    <lineage>
        <taxon>Bacteria</taxon>
        <taxon>Bacillati</taxon>
        <taxon>Actinomycetota</taxon>
        <taxon>Actinomycetes</taxon>
        <taxon>Pseudonocardiales</taxon>
        <taxon>Pseudonocardiaceae</taxon>
        <taxon>Saccharopolyspora</taxon>
    </lineage>
</organism>
<dbReference type="EMBL" id="JAQGLA010000002">
    <property type="protein sequence ID" value="MDA3624249.1"/>
    <property type="molecule type" value="Genomic_DNA"/>
</dbReference>
<comment type="caution">
    <text evidence="2">The sequence shown here is derived from an EMBL/GenBank/DDBJ whole genome shotgun (WGS) entry which is preliminary data.</text>
</comment>
<protein>
    <recommendedName>
        <fullName evidence="4">Tail assembly chaperone</fullName>
    </recommendedName>
</protein>
<gene>
    <name evidence="2" type="ORF">OU415_02305</name>
</gene>
<feature type="compositionally biased region" description="Low complexity" evidence="1">
    <location>
        <begin position="125"/>
        <end position="136"/>
    </location>
</feature>
<evidence type="ECO:0000313" key="3">
    <source>
        <dbReference type="Proteomes" id="UP001210380"/>
    </source>
</evidence>